<dbReference type="PANTHER" id="PTHR43462:SF1">
    <property type="entry name" value="ALANYL-TRNA EDITING PROTEIN AARSD1"/>
    <property type="match status" value="1"/>
</dbReference>
<evidence type="ECO:0000256" key="3">
    <source>
        <dbReference type="ARBA" id="ARBA00008429"/>
    </source>
</evidence>
<evidence type="ECO:0000256" key="1">
    <source>
        <dbReference type="ARBA" id="ARBA00001947"/>
    </source>
</evidence>
<dbReference type="PANTHER" id="PTHR43462">
    <property type="entry name" value="ALANYL-TRNA EDITING PROTEIN"/>
    <property type="match status" value="1"/>
</dbReference>
<dbReference type="InterPro" id="IPR051335">
    <property type="entry name" value="Alanyl-tRNA_Editing_Enzymes"/>
</dbReference>
<dbReference type="GO" id="GO:0006419">
    <property type="term" value="P:alanyl-tRNA aminoacylation"/>
    <property type="evidence" value="ECO:0007669"/>
    <property type="project" value="InterPro"/>
</dbReference>
<dbReference type="GO" id="GO:0005524">
    <property type="term" value="F:ATP binding"/>
    <property type="evidence" value="ECO:0007669"/>
    <property type="project" value="InterPro"/>
</dbReference>
<gene>
    <name evidence="7" type="ORF">L207DRAFT_514677</name>
</gene>
<dbReference type="GO" id="GO:0003676">
    <property type="term" value="F:nucleic acid binding"/>
    <property type="evidence" value="ECO:0007669"/>
    <property type="project" value="InterPro"/>
</dbReference>
<dbReference type="Gene3D" id="3.30.980.10">
    <property type="entry name" value="Threonyl-trna Synthetase, Chain A, domain 2"/>
    <property type="match status" value="1"/>
</dbReference>
<feature type="domain" description="Alanyl-transfer RNA synthetases family profile" evidence="6">
    <location>
        <begin position="1"/>
        <end position="278"/>
    </location>
</feature>
<protein>
    <submittedName>
        <fullName evidence="7">Threonyl and alanyl tRNA synthetase second additional domain-containing protein</fullName>
    </submittedName>
</protein>
<evidence type="ECO:0000256" key="5">
    <source>
        <dbReference type="ARBA" id="ARBA00022833"/>
    </source>
</evidence>
<dbReference type="STRING" id="1149755.A0A2J6RFW7"/>
<keyword evidence="5" id="KW-0862">Zinc</keyword>
<dbReference type="GO" id="GO:0046872">
    <property type="term" value="F:metal ion binding"/>
    <property type="evidence" value="ECO:0007669"/>
    <property type="project" value="UniProtKB-KW"/>
</dbReference>
<keyword evidence="7" id="KW-0436">Ligase</keyword>
<dbReference type="Proteomes" id="UP000235786">
    <property type="component" value="Unassembled WGS sequence"/>
</dbReference>
<accession>A0A2J6RFW7</accession>
<evidence type="ECO:0000259" key="6">
    <source>
        <dbReference type="PROSITE" id="PS50860"/>
    </source>
</evidence>
<sequence length="437" mass="48475">MPLLPPNSRSRVVGDLACQRDSYLQTIDSEVVSCVEWSPPKTNGAKKLSKNGNSTPEPEKLYLIEFQDSVLFPEGGGQPTDHGTLINLTNPSAEPIQIKSIQRQGLQCVYHSPQPLDPGTRVRQDVDFTRRWDHMQQHTGQHLLSAIMDKYENLESVGWGMGPEGEVNYIDLPRKPTDEEMRTIQEKCNEAIRNNLKISVETPDDAKSDSLPDDYDKEKGVVRIIKIGDIDANPCCGTHLQQTSHIGLILLHHTQSIRGTNCRMYFSAGDRAIKLASASVRTLRSIGGALSTGTTPDEVLGAVKKMSDNLTESRRKEAKLLIEIAKYEAERVKADLGRKKKAWVYRASGNLDYINSICYEVKDALKERGIVVLATGEKRTSGQVVVVGEKKAVEDFVEEMKGVVSGVKGGGKGERWQGKVIEWQKGEIEALKNLVEL</sequence>
<keyword evidence="7" id="KW-0030">Aminoacyl-tRNA synthetase</keyword>
<comment type="similarity">
    <text evidence="3">Belongs to the class-II aminoacyl-tRNA synthetase family. Alax-L subfamily.</text>
</comment>
<keyword evidence="4" id="KW-0479">Metal-binding</keyword>
<dbReference type="EMBL" id="KZ613949">
    <property type="protein sequence ID" value="PMD37403.1"/>
    <property type="molecule type" value="Genomic_DNA"/>
</dbReference>
<evidence type="ECO:0000256" key="4">
    <source>
        <dbReference type="ARBA" id="ARBA00022723"/>
    </source>
</evidence>
<evidence type="ECO:0000313" key="7">
    <source>
        <dbReference type="EMBL" id="PMD37403.1"/>
    </source>
</evidence>
<comment type="subcellular location">
    <subcellularLocation>
        <location evidence="2">Cytoplasm</location>
    </subcellularLocation>
</comment>
<dbReference type="InterPro" id="IPR012947">
    <property type="entry name" value="tRNA_SAD"/>
</dbReference>
<dbReference type="PROSITE" id="PS50860">
    <property type="entry name" value="AA_TRNA_LIGASE_II_ALA"/>
    <property type="match status" value="1"/>
</dbReference>
<reference evidence="7 8" key="1">
    <citation type="submission" date="2016-04" db="EMBL/GenBank/DDBJ databases">
        <title>A degradative enzymes factory behind the ericoid mycorrhizal symbiosis.</title>
        <authorList>
            <consortium name="DOE Joint Genome Institute"/>
            <person name="Martino E."/>
            <person name="Morin E."/>
            <person name="Grelet G."/>
            <person name="Kuo A."/>
            <person name="Kohler A."/>
            <person name="Daghino S."/>
            <person name="Barry K."/>
            <person name="Choi C."/>
            <person name="Cichocki N."/>
            <person name="Clum A."/>
            <person name="Copeland A."/>
            <person name="Hainaut M."/>
            <person name="Haridas S."/>
            <person name="Labutti K."/>
            <person name="Lindquist E."/>
            <person name="Lipzen A."/>
            <person name="Khouja H.-R."/>
            <person name="Murat C."/>
            <person name="Ohm R."/>
            <person name="Olson A."/>
            <person name="Spatafora J."/>
            <person name="Veneault-Fourrey C."/>
            <person name="Henrissat B."/>
            <person name="Grigoriev I."/>
            <person name="Martin F."/>
            <person name="Perotto S."/>
        </authorList>
    </citation>
    <scope>NUCLEOTIDE SEQUENCE [LARGE SCALE GENOMIC DNA]</scope>
    <source>
        <strain evidence="7 8">F</strain>
    </source>
</reference>
<dbReference type="GO" id="GO:0002196">
    <property type="term" value="F:Ser-tRNA(Ala) deacylase activity"/>
    <property type="evidence" value="ECO:0007669"/>
    <property type="project" value="TreeGrafter"/>
</dbReference>
<name>A0A2J6RFW7_HYAVF</name>
<dbReference type="AlphaFoldDB" id="A0A2J6RFW7"/>
<organism evidence="7 8">
    <name type="scientific">Hyaloscypha variabilis (strain UAMH 11265 / GT02V1 / F)</name>
    <name type="common">Meliniomyces variabilis</name>
    <dbReference type="NCBI Taxonomy" id="1149755"/>
    <lineage>
        <taxon>Eukaryota</taxon>
        <taxon>Fungi</taxon>
        <taxon>Dikarya</taxon>
        <taxon>Ascomycota</taxon>
        <taxon>Pezizomycotina</taxon>
        <taxon>Leotiomycetes</taxon>
        <taxon>Helotiales</taxon>
        <taxon>Hyaloscyphaceae</taxon>
        <taxon>Hyaloscypha</taxon>
        <taxon>Hyaloscypha variabilis</taxon>
    </lineage>
</organism>
<dbReference type="GO" id="GO:0005737">
    <property type="term" value="C:cytoplasm"/>
    <property type="evidence" value="ECO:0007669"/>
    <property type="project" value="UniProtKB-SubCell"/>
</dbReference>
<dbReference type="InterPro" id="IPR018163">
    <property type="entry name" value="Thr/Ala-tRNA-synth_IIc_edit"/>
</dbReference>
<dbReference type="SMART" id="SM00863">
    <property type="entry name" value="tRNA_SAD"/>
    <property type="match status" value="1"/>
</dbReference>
<dbReference type="OrthoDB" id="288942at2759"/>
<dbReference type="GO" id="GO:0004813">
    <property type="term" value="F:alanine-tRNA ligase activity"/>
    <property type="evidence" value="ECO:0007669"/>
    <property type="project" value="InterPro"/>
</dbReference>
<dbReference type="Pfam" id="PF07973">
    <property type="entry name" value="tRNA_SAD"/>
    <property type="match status" value="1"/>
</dbReference>
<evidence type="ECO:0000256" key="2">
    <source>
        <dbReference type="ARBA" id="ARBA00004496"/>
    </source>
</evidence>
<dbReference type="SUPFAM" id="SSF50447">
    <property type="entry name" value="Translation proteins"/>
    <property type="match status" value="1"/>
</dbReference>
<proteinExistence type="inferred from homology"/>
<dbReference type="Gene3D" id="2.40.30.130">
    <property type="match status" value="1"/>
</dbReference>
<keyword evidence="8" id="KW-1185">Reference proteome</keyword>
<comment type="cofactor">
    <cofactor evidence="1">
        <name>Zn(2+)</name>
        <dbReference type="ChEBI" id="CHEBI:29105"/>
    </cofactor>
</comment>
<dbReference type="SUPFAM" id="SSF55186">
    <property type="entry name" value="ThrRS/AlaRS common domain"/>
    <property type="match status" value="1"/>
</dbReference>
<dbReference type="InterPro" id="IPR018165">
    <property type="entry name" value="Ala-tRNA-synth_IIc_core"/>
</dbReference>
<evidence type="ECO:0000313" key="8">
    <source>
        <dbReference type="Proteomes" id="UP000235786"/>
    </source>
</evidence>
<dbReference type="InterPro" id="IPR009000">
    <property type="entry name" value="Transl_B-barrel_sf"/>
</dbReference>